<gene>
    <name evidence="6" type="ORF">D3871_24650</name>
</gene>
<dbReference type="InterPro" id="IPR002937">
    <property type="entry name" value="Amino_oxidase"/>
</dbReference>
<comment type="cofactor">
    <cofactor evidence="1">
        <name>FAD</name>
        <dbReference type="ChEBI" id="CHEBI:57692"/>
    </cofactor>
</comment>
<keyword evidence="3" id="KW-0560">Oxidoreductase</keyword>
<evidence type="ECO:0000256" key="2">
    <source>
        <dbReference type="ARBA" id="ARBA00005995"/>
    </source>
</evidence>
<dbReference type="PRINTS" id="PR00757">
    <property type="entry name" value="AMINEOXDASEF"/>
</dbReference>
<reference evidence="7" key="1">
    <citation type="submission" date="2018-09" db="EMBL/GenBank/DDBJ databases">
        <authorList>
            <person name="Zhu H."/>
        </authorList>
    </citation>
    <scope>NUCLEOTIDE SEQUENCE [LARGE SCALE GENOMIC DNA]</scope>
    <source>
        <strain evidence="7">K1R23-30</strain>
    </source>
</reference>
<evidence type="ECO:0000256" key="4">
    <source>
        <dbReference type="PIRSR" id="PIRSR601613-1"/>
    </source>
</evidence>
<evidence type="ECO:0000313" key="7">
    <source>
        <dbReference type="Proteomes" id="UP000265955"/>
    </source>
</evidence>
<accession>A0A3A3FEV2</accession>
<dbReference type="EMBL" id="QYUO01000003">
    <property type="protein sequence ID" value="RJF91871.1"/>
    <property type="molecule type" value="Genomic_DNA"/>
</dbReference>
<proteinExistence type="inferred from homology"/>
<protein>
    <submittedName>
        <fullName evidence="6">FAD-dependent oxidoreductase</fullName>
    </submittedName>
</protein>
<evidence type="ECO:0000256" key="1">
    <source>
        <dbReference type="ARBA" id="ARBA00001974"/>
    </source>
</evidence>
<dbReference type="SUPFAM" id="SSF51905">
    <property type="entry name" value="FAD/NAD(P)-binding domain"/>
    <property type="match status" value="1"/>
</dbReference>
<dbReference type="PROSITE" id="PS51318">
    <property type="entry name" value="TAT"/>
    <property type="match status" value="1"/>
</dbReference>
<dbReference type="Pfam" id="PF01593">
    <property type="entry name" value="Amino_oxidase"/>
    <property type="match status" value="1"/>
</dbReference>
<comment type="caution">
    <text evidence="6">The sequence shown here is derived from an EMBL/GenBank/DDBJ whole genome shotgun (WGS) entry which is preliminary data.</text>
</comment>
<organism evidence="6 7">
    <name type="scientific">Noviherbaspirillum saxi</name>
    <dbReference type="NCBI Taxonomy" id="2320863"/>
    <lineage>
        <taxon>Bacteria</taxon>
        <taxon>Pseudomonadati</taxon>
        <taxon>Pseudomonadota</taxon>
        <taxon>Betaproteobacteria</taxon>
        <taxon>Burkholderiales</taxon>
        <taxon>Oxalobacteraceae</taxon>
        <taxon>Noviherbaspirillum</taxon>
    </lineage>
</organism>
<dbReference type="InterPro" id="IPR036188">
    <property type="entry name" value="FAD/NAD-bd_sf"/>
</dbReference>
<dbReference type="GO" id="GO:0016491">
    <property type="term" value="F:oxidoreductase activity"/>
    <property type="evidence" value="ECO:0007669"/>
    <property type="project" value="UniProtKB-KW"/>
</dbReference>
<name>A0A3A3FEV2_9BURK</name>
<dbReference type="InterPro" id="IPR001613">
    <property type="entry name" value="Flavin_amine_oxidase"/>
</dbReference>
<keyword evidence="7" id="KW-1185">Reference proteome</keyword>
<dbReference type="OrthoDB" id="3972913at2"/>
<sequence>MQDKEQNSNTPLDFNRRDFMRRAGASAGAVAAGGVLGTASSAANAGGAQRKAKTKGVDYDVIVLGGGFAGVTAARDSSKNGYKTLLLEARDRLGGRTFTSEFAGHKVELGGTWIHWTQPFVWAEVQRYQLDVVETPKGKIVEPGTTLKVLVDGRCETLDKPEQLGPVFGAFNKYFADASAIWERPYDTAFCLPEVLKHEKLSALDAAQKMNLTPVQRVVLEAYLMGLSHGPASQAAYVEVSRWWALPGGNMKALFDAGGRYTFKDGTVSLINKMIEDGKFEMRLKTPVKSVDDRGDHVVVTTVNGQRYTAAAVIVGLPMNVVHNVQFTPALDPRVVEAGREKHVGCGIKLMIKVKGRLAKNKVTALGPASHPLPIVSTYVAEDDYTIMTMFGSDPKRIDYRDKAAVQAALRDYFPEAVVEQVHFNPWTDDPYSQGTWCDYKPGWFEKYLPHFQKDRGRVVFGQGDHGEGWRGFIDGAIGAGMGAAVRVKARLG</sequence>
<comment type="similarity">
    <text evidence="2">Belongs to the flavin monoamine oxidase family.</text>
</comment>
<evidence type="ECO:0000259" key="5">
    <source>
        <dbReference type="Pfam" id="PF01593"/>
    </source>
</evidence>
<feature type="domain" description="Amine oxidase" evidence="5">
    <location>
        <begin position="68"/>
        <end position="488"/>
    </location>
</feature>
<evidence type="ECO:0000256" key="3">
    <source>
        <dbReference type="ARBA" id="ARBA00023002"/>
    </source>
</evidence>
<dbReference type="Gene3D" id="3.50.50.60">
    <property type="entry name" value="FAD/NAD(P)-binding domain"/>
    <property type="match status" value="1"/>
</dbReference>
<dbReference type="PANTHER" id="PTHR43563">
    <property type="entry name" value="AMINE OXIDASE"/>
    <property type="match status" value="1"/>
</dbReference>
<dbReference type="PANTHER" id="PTHR43563:SF1">
    <property type="entry name" value="AMINE OXIDASE [FLAVIN-CONTAINING] B"/>
    <property type="match status" value="1"/>
</dbReference>
<dbReference type="AlphaFoldDB" id="A0A3A3FEV2"/>
<evidence type="ECO:0000313" key="6">
    <source>
        <dbReference type="EMBL" id="RJF91871.1"/>
    </source>
</evidence>
<dbReference type="InterPro" id="IPR006311">
    <property type="entry name" value="TAT_signal"/>
</dbReference>
<dbReference type="InterPro" id="IPR050703">
    <property type="entry name" value="Flavin_MAO"/>
</dbReference>
<dbReference type="RefSeq" id="WP_119771769.1">
    <property type="nucleotide sequence ID" value="NZ_QYUO01000003.1"/>
</dbReference>
<dbReference type="Proteomes" id="UP000265955">
    <property type="component" value="Unassembled WGS sequence"/>
</dbReference>
<dbReference type="Gene3D" id="1.10.405.10">
    <property type="entry name" value="Guanine Nucleotide Dissociation Inhibitor, domain 1"/>
    <property type="match status" value="1"/>
</dbReference>
<dbReference type="Gene3D" id="3.90.660.10">
    <property type="match status" value="1"/>
</dbReference>
<feature type="binding site" evidence="4">
    <location>
        <begin position="88"/>
        <end position="89"/>
    </location>
    <ligand>
        <name>FAD</name>
        <dbReference type="ChEBI" id="CHEBI:57692"/>
    </ligand>
</feature>
<feature type="binding site" evidence="4">
    <location>
        <position position="288"/>
    </location>
    <ligand>
        <name>FAD</name>
        <dbReference type="ChEBI" id="CHEBI:57692"/>
    </ligand>
</feature>